<dbReference type="AlphaFoldDB" id="A0A383RF46"/>
<keyword evidence="1" id="KW-0472">Membrane</keyword>
<reference evidence="3" key="1">
    <citation type="submission" date="2018-08" db="EMBL/GenBank/DDBJ databases">
        <authorList>
            <person name="Chevrot R."/>
        </authorList>
    </citation>
    <scope>NUCLEOTIDE SEQUENCE [LARGE SCALE GENOMIC DNA]</scope>
</reference>
<sequence>MLSNTNVIKLLGLMLVVAAVNILVLSPGFLGVQIGASALSTATGITLLVASAWILINGIYQFLFKKPVVIPVKEIRTHEEYVERLSQYRETKGIEEEISIGLEQMERMQKRKSTFFQVLKQRFNESELSFSKFASVALDVENLFYQNIRNILNILSVFDETEFDRVVNRKMSGLSIELSQKKAKVYNDYLTSMKNALTNNEEILVKLDRLLLEISSLDNVEPEDIEQLACMQELDALIKQTKYYKA</sequence>
<protein>
    <recommendedName>
        <fullName evidence="4">5-bromo-4-chloroindolyl phosphate hydrolysis protein</fullName>
    </recommendedName>
</protein>
<dbReference type="Proteomes" id="UP000304148">
    <property type="component" value="Chromosome"/>
</dbReference>
<evidence type="ECO:0000313" key="3">
    <source>
        <dbReference type="Proteomes" id="UP000304148"/>
    </source>
</evidence>
<keyword evidence="1" id="KW-1133">Transmembrane helix</keyword>
<feature type="transmembrane region" description="Helical" evidence="1">
    <location>
        <begin position="7"/>
        <end position="30"/>
    </location>
</feature>
<proteinExistence type="predicted"/>
<organism evidence="2 3">
    <name type="scientific">Paenibacillus alvei</name>
    <name type="common">Bacillus alvei</name>
    <dbReference type="NCBI Taxonomy" id="44250"/>
    <lineage>
        <taxon>Bacteria</taxon>
        <taxon>Bacillati</taxon>
        <taxon>Bacillota</taxon>
        <taxon>Bacilli</taxon>
        <taxon>Bacillales</taxon>
        <taxon>Paenibacillaceae</taxon>
        <taxon>Paenibacillus</taxon>
    </lineage>
</organism>
<name>A0A383RF46_PAEAL</name>
<gene>
    <name evidence="2" type="ORF">PBLR_14129</name>
</gene>
<evidence type="ECO:0000313" key="2">
    <source>
        <dbReference type="EMBL" id="SYX85707.1"/>
    </source>
</evidence>
<keyword evidence="1" id="KW-0812">Transmembrane</keyword>
<evidence type="ECO:0000256" key="1">
    <source>
        <dbReference type="SAM" id="Phobius"/>
    </source>
</evidence>
<dbReference type="EMBL" id="LS992241">
    <property type="protein sequence ID" value="SYX85707.1"/>
    <property type="molecule type" value="Genomic_DNA"/>
</dbReference>
<feature type="transmembrane region" description="Helical" evidence="1">
    <location>
        <begin position="36"/>
        <end position="56"/>
    </location>
</feature>
<accession>A0A383RF46</accession>
<evidence type="ECO:0008006" key="4">
    <source>
        <dbReference type="Google" id="ProtNLM"/>
    </source>
</evidence>
<dbReference type="RefSeq" id="WP_232055676.1">
    <property type="nucleotide sequence ID" value="NZ_LS992241.1"/>
</dbReference>